<name>A0A0D5LNA4_MAREN</name>
<evidence type="ECO:0000256" key="1">
    <source>
        <dbReference type="SAM" id="Phobius"/>
    </source>
</evidence>
<dbReference type="STRING" id="1486262.TM49_06395"/>
<keyword evidence="1" id="KW-0812">Transmembrane</keyword>
<dbReference type="HOGENOM" id="CLU_1641704_0_0_5"/>
<proteinExistence type="predicted"/>
<protein>
    <submittedName>
        <fullName evidence="2">Uncharacterized protein</fullName>
    </submittedName>
</protein>
<dbReference type="EMBL" id="CP010803">
    <property type="protein sequence ID" value="AJY45405.1"/>
    <property type="molecule type" value="Genomic_DNA"/>
</dbReference>
<organism evidence="2 3">
    <name type="scientific">Martelella endophytica</name>
    <dbReference type="NCBI Taxonomy" id="1486262"/>
    <lineage>
        <taxon>Bacteria</taxon>
        <taxon>Pseudomonadati</taxon>
        <taxon>Pseudomonadota</taxon>
        <taxon>Alphaproteobacteria</taxon>
        <taxon>Hyphomicrobiales</taxon>
        <taxon>Aurantimonadaceae</taxon>
        <taxon>Martelella</taxon>
    </lineage>
</organism>
<dbReference type="KEGG" id="mey:TM49_06395"/>
<dbReference type="PATRIC" id="fig|1486262.3.peg.1314"/>
<gene>
    <name evidence="2" type="ORF">TM49_06395</name>
</gene>
<accession>A0A0D5LNA4</accession>
<keyword evidence="1" id="KW-1133">Transmembrane helix</keyword>
<dbReference type="Proteomes" id="UP000032611">
    <property type="component" value="Chromosome"/>
</dbReference>
<evidence type="ECO:0000313" key="3">
    <source>
        <dbReference type="Proteomes" id="UP000032611"/>
    </source>
</evidence>
<keyword evidence="3" id="KW-1185">Reference proteome</keyword>
<evidence type="ECO:0000313" key="2">
    <source>
        <dbReference type="EMBL" id="AJY45405.1"/>
    </source>
</evidence>
<dbReference type="AlphaFoldDB" id="A0A0D5LNA4"/>
<sequence>MHGGLGGGKVWRVSFSVALCLLFLIGNTLQQRAFFLKLEETGGVGKFSDAINRMADNAMSLPEQVVHVFPEWGFMMPFAFLTGNRRLYETDLSVEILGRLAREGKIVRIYYWDAADTGKYKKIVAESGFKVTTDGQYMQRDHNVAFNWMEAASSDQSGKDW</sequence>
<feature type="transmembrane region" description="Helical" evidence="1">
    <location>
        <begin position="12"/>
        <end position="29"/>
    </location>
</feature>
<keyword evidence="1" id="KW-0472">Membrane</keyword>
<reference evidence="2 3" key="1">
    <citation type="journal article" date="2015" name="Genome Announc.">
        <title>Complete genome sequence of Martelella endophytica YC6887, which has antifungal activity associated with a halophyte.</title>
        <authorList>
            <person name="Khan A."/>
            <person name="Khan H."/>
            <person name="Chung E.J."/>
            <person name="Hossain M.T."/>
            <person name="Chung Y.R."/>
        </authorList>
    </citation>
    <scope>NUCLEOTIDE SEQUENCE [LARGE SCALE GENOMIC DNA]</scope>
    <source>
        <strain evidence="2">YC6887</strain>
    </source>
</reference>